<dbReference type="InterPro" id="IPR018062">
    <property type="entry name" value="HTH_AraC-typ_CS"/>
</dbReference>
<evidence type="ECO:0000256" key="3">
    <source>
        <dbReference type="ARBA" id="ARBA00022490"/>
    </source>
</evidence>
<gene>
    <name evidence="13" type="ORF">DHW61_03300</name>
</gene>
<proteinExistence type="predicted"/>
<feature type="domain" description="Response regulatory" evidence="12">
    <location>
        <begin position="5"/>
        <end position="122"/>
    </location>
</feature>
<dbReference type="PROSITE" id="PS50110">
    <property type="entry name" value="RESPONSE_REGULATORY"/>
    <property type="match status" value="1"/>
</dbReference>
<evidence type="ECO:0000256" key="1">
    <source>
        <dbReference type="ARBA" id="ARBA00004496"/>
    </source>
</evidence>
<evidence type="ECO:0000313" key="13">
    <source>
        <dbReference type="EMBL" id="HCL01432.1"/>
    </source>
</evidence>
<keyword evidence="5" id="KW-0902">Two-component regulatory system</keyword>
<accession>A0A3D2X2U7</accession>
<dbReference type="SUPFAM" id="SSF46689">
    <property type="entry name" value="Homeodomain-like"/>
    <property type="match status" value="1"/>
</dbReference>
<dbReference type="InterPro" id="IPR051552">
    <property type="entry name" value="HptR"/>
</dbReference>
<evidence type="ECO:0000256" key="7">
    <source>
        <dbReference type="ARBA" id="ARBA00023125"/>
    </source>
</evidence>
<evidence type="ECO:0000256" key="4">
    <source>
        <dbReference type="ARBA" id="ARBA00022553"/>
    </source>
</evidence>
<dbReference type="GO" id="GO:0000160">
    <property type="term" value="P:phosphorelay signal transduction system"/>
    <property type="evidence" value="ECO:0007669"/>
    <property type="project" value="UniProtKB-KW"/>
</dbReference>
<evidence type="ECO:0000259" key="11">
    <source>
        <dbReference type="PROSITE" id="PS01124"/>
    </source>
</evidence>
<keyword evidence="7" id="KW-0238">DNA-binding</keyword>
<comment type="caution">
    <text evidence="13">The sequence shown here is derived from an EMBL/GenBank/DDBJ whole genome shotgun (WGS) entry which is preliminary data.</text>
</comment>
<dbReference type="Gene3D" id="3.40.50.2300">
    <property type="match status" value="1"/>
</dbReference>
<dbReference type="AlphaFoldDB" id="A0A3D2X2U7"/>
<evidence type="ECO:0000313" key="14">
    <source>
        <dbReference type="Proteomes" id="UP000262969"/>
    </source>
</evidence>
<dbReference type="SMART" id="SM00448">
    <property type="entry name" value="REC"/>
    <property type="match status" value="1"/>
</dbReference>
<evidence type="ECO:0000256" key="2">
    <source>
        <dbReference type="ARBA" id="ARBA00018672"/>
    </source>
</evidence>
<dbReference type="CDD" id="cd17536">
    <property type="entry name" value="REC_YesN-like"/>
    <property type="match status" value="1"/>
</dbReference>
<keyword evidence="6" id="KW-0805">Transcription regulation</keyword>
<dbReference type="InterPro" id="IPR009057">
    <property type="entry name" value="Homeodomain-like_sf"/>
</dbReference>
<keyword evidence="4 10" id="KW-0597">Phosphoprotein</keyword>
<dbReference type="EMBL" id="DPVV01000117">
    <property type="protein sequence ID" value="HCL01432.1"/>
    <property type="molecule type" value="Genomic_DNA"/>
</dbReference>
<dbReference type="InterPro" id="IPR011006">
    <property type="entry name" value="CheY-like_superfamily"/>
</dbReference>
<evidence type="ECO:0000256" key="6">
    <source>
        <dbReference type="ARBA" id="ARBA00023015"/>
    </source>
</evidence>
<dbReference type="GO" id="GO:0043565">
    <property type="term" value="F:sequence-specific DNA binding"/>
    <property type="evidence" value="ECO:0007669"/>
    <property type="project" value="InterPro"/>
</dbReference>
<dbReference type="PROSITE" id="PS01124">
    <property type="entry name" value="HTH_ARAC_FAMILY_2"/>
    <property type="match status" value="1"/>
</dbReference>
<dbReference type="InterPro" id="IPR020449">
    <property type="entry name" value="Tscrpt_reg_AraC-type_HTH"/>
</dbReference>
<dbReference type="SUPFAM" id="SSF52172">
    <property type="entry name" value="CheY-like"/>
    <property type="match status" value="1"/>
</dbReference>
<evidence type="ECO:0000256" key="10">
    <source>
        <dbReference type="PROSITE-ProRule" id="PRU00169"/>
    </source>
</evidence>
<evidence type="ECO:0000256" key="5">
    <source>
        <dbReference type="ARBA" id="ARBA00023012"/>
    </source>
</evidence>
<dbReference type="Pfam" id="PF12833">
    <property type="entry name" value="HTH_18"/>
    <property type="match status" value="1"/>
</dbReference>
<dbReference type="GO" id="GO:0005737">
    <property type="term" value="C:cytoplasm"/>
    <property type="evidence" value="ECO:0007669"/>
    <property type="project" value="UniProtKB-SubCell"/>
</dbReference>
<dbReference type="Gene3D" id="1.10.10.60">
    <property type="entry name" value="Homeodomain-like"/>
    <property type="match status" value="2"/>
</dbReference>
<dbReference type="InterPro" id="IPR018060">
    <property type="entry name" value="HTH_AraC"/>
</dbReference>
<protein>
    <recommendedName>
        <fullName evidence="2">Stage 0 sporulation protein A homolog</fullName>
    </recommendedName>
</protein>
<dbReference type="InterPro" id="IPR001789">
    <property type="entry name" value="Sig_transdc_resp-reg_receiver"/>
</dbReference>
<sequence length="505" mass="59165">MKKIKVLVVEDEIIIGKNIASKIEEADSLFEVVGMAGNGKEALELIRIHNPRVIFTDICMPTMDGMELAHQLHQFYPGVIVVIVSGFSDFSYAQQAIKHGVFNYILKPVEKDSLAEILYDIRKSIVSVTHSMERKIIYSDFYNMEQYDASYYQIGLLCIGNLVYDATEEEVIQFYDALLGKIPWKEIVEKAVPEGCPWYLSDEHVFNQKVLVLKYEKSQVEIEKVLKKINQLLSEFLAEVTIHIVYSQNQIPREEIWGITKQLRNLLKHQLKIEQNQIYILEREKDYVNSEIIEIVKMKLKEYVKAYLKHGNMQQFLEDINCILIYMIHNQATQDSVEKVSIYMLRLLEFSKQKYDLEIIQNLQEELLKKIGVSLTANDLVENLMTVFKKFGRYIENWQEQKIEDQICEFVDTAYLEIESLEQVADKFGYNYAYLSRLFKKKKGMPMNKYITEKKMKMAISIMESNKELTINEISEICGYKDYRYFSRVFKNETGMAPSEYKEGL</sequence>
<feature type="modified residue" description="4-aspartylphosphate" evidence="10">
    <location>
        <position position="57"/>
    </location>
</feature>
<evidence type="ECO:0000259" key="12">
    <source>
        <dbReference type="PROSITE" id="PS50110"/>
    </source>
</evidence>
<name>A0A3D2X2U7_9FIRM</name>
<evidence type="ECO:0000256" key="9">
    <source>
        <dbReference type="ARBA" id="ARBA00024867"/>
    </source>
</evidence>
<dbReference type="PRINTS" id="PR00032">
    <property type="entry name" value="HTHARAC"/>
</dbReference>
<reference evidence="13 14" key="1">
    <citation type="journal article" date="2018" name="Nat. Biotechnol.">
        <title>A standardized bacterial taxonomy based on genome phylogeny substantially revises the tree of life.</title>
        <authorList>
            <person name="Parks D.H."/>
            <person name="Chuvochina M."/>
            <person name="Waite D.W."/>
            <person name="Rinke C."/>
            <person name="Skarshewski A."/>
            <person name="Chaumeil P.A."/>
            <person name="Hugenholtz P."/>
        </authorList>
    </citation>
    <scope>NUCLEOTIDE SEQUENCE [LARGE SCALE GENOMIC DNA]</scope>
    <source>
        <strain evidence="13">UBA11728</strain>
    </source>
</reference>
<dbReference type="PANTHER" id="PTHR42713:SF3">
    <property type="entry name" value="TRANSCRIPTIONAL REGULATORY PROTEIN HPTR"/>
    <property type="match status" value="1"/>
</dbReference>
<dbReference type="PROSITE" id="PS00041">
    <property type="entry name" value="HTH_ARAC_FAMILY_1"/>
    <property type="match status" value="1"/>
</dbReference>
<dbReference type="PANTHER" id="PTHR42713">
    <property type="entry name" value="HISTIDINE KINASE-RELATED"/>
    <property type="match status" value="1"/>
</dbReference>
<organism evidence="13 14">
    <name type="scientific">Lachnoclostridium phytofermentans</name>
    <dbReference type="NCBI Taxonomy" id="66219"/>
    <lineage>
        <taxon>Bacteria</taxon>
        <taxon>Bacillati</taxon>
        <taxon>Bacillota</taxon>
        <taxon>Clostridia</taxon>
        <taxon>Lachnospirales</taxon>
        <taxon>Lachnospiraceae</taxon>
    </lineage>
</organism>
<dbReference type="Proteomes" id="UP000262969">
    <property type="component" value="Unassembled WGS sequence"/>
</dbReference>
<keyword evidence="3" id="KW-0963">Cytoplasm</keyword>
<feature type="domain" description="HTH araC/xylS-type" evidence="11">
    <location>
        <begin position="405"/>
        <end position="504"/>
    </location>
</feature>
<dbReference type="GO" id="GO:0003700">
    <property type="term" value="F:DNA-binding transcription factor activity"/>
    <property type="evidence" value="ECO:0007669"/>
    <property type="project" value="InterPro"/>
</dbReference>
<dbReference type="Pfam" id="PF00072">
    <property type="entry name" value="Response_reg"/>
    <property type="match status" value="1"/>
</dbReference>
<dbReference type="SMART" id="SM00342">
    <property type="entry name" value="HTH_ARAC"/>
    <property type="match status" value="1"/>
</dbReference>
<comment type="function">
    <text evidence="9">May play the central regulatory role in sporulation. It may be an element of the effector pathway responsible for the activation of sporulation genes in response to nutritional stress. Spo0A may act in concert with spo0H (a sigma factor) to control the expression of some genes that are critical to the sporulation process.</text>
</comment>
<comment type="subcellular location">
    <subcellularLocation>
        <location evidence="1">Cytoplasm</location>
    </subcellularLocation>
</comment>
<evidence type="ECO:0000256" key="8">
    <source>
        <dbReference type="ARBA" id="ARBA00023163"/>
    </source>
</evidence>
<keyword evidence="8" id="KW-0804">Transcription</keyword>